<evidence type="ECO:0000313" key="1">
    <source>
        <dbReference type="EMBL" id="CAG8438282.1"/>
    </source>
</evidence>
<name>A0ACA9JVG0_9GLOM</name>
<proteinExistence type="predicted"/>
<gene>
    <name evidence="1" type="ORF">SCALOS_LOCUS434</name>
</gene>
<sequence>MDKSSRYSVLADDTLAIIIERNKCREENIDYPHENTIDKNMNKLKNGIKELEQELSTIEESGTMSSKELKEREDVLIRLTNQVEKLETLVQDRQDISARELLLGLNSTQGPSSRQKTKTVRFSDQIIEAEYMENSEVLQLQQRIIHEQDRDLDRLNDAIGRQRELGILIGDELTYQVELLEDTEGMVDQTERTLDKAKRSLSKVSKGVKDNGCYCVIFSLILVLIIIIVLAK</sequence>
<accession>A0ACA9JVG0</accession>
<dbReference type="Proteomes" id="UP000789860">
    <property type="component" value="Unassembled WGS sequence"/>
</dbReference>
<organism evidence="1 2">
    <name type="scientific">Scutellospora calospora</name>
    <dbReference type="NCBI Taxonomy" id="85575"/>
    <lineage>
        <taxon>Eukaryota</taxon>
        <taxon>Fungi</taxon>
        <taxon>Fungi incertae sedis</taxon>
        <taxon>Mucoromycota</taxon>
        <taxon>Glomeromycotina</taxon>
        <taxon>Glomeromycetes</taxon>
        <taxon>Diversisporales</taxon>
        <taxon>Gigasporaceae</taxon>
        <taxon>Scutellospora</taxon>
    </lineage>
</organism>
<reference evidence="1" key="1">
    <citation type="submission" date="2021-06" db="EMBL/GenBank/DDBJ databases">
        <authorList>
            <person name="Kallberg Y."/>
            <person name="Tangrot J."/>
            <person name="Rosling A."/>
        </authorList>
    </citation>
    <scope>NUCLEOTIDE SEQUENCE</scope>
    <source>
        <strain evidence="1">AU212A</strain>
    </source>
</reference>
<comment type="caution">
    <text evidence="1">The sequence shown here is derived from an EMBL/GenBank/DDBJ whole genome shotgun (WGS) entry which is preliminary data.</text>
</comment>
<dbReference type="EMBL" id="CAJVPM010000207">
    <property type="protein sequence ID" value="CAG8438282.1"/>
    <property type="molecule type" value="Genomic_DNA"/>
</dbReference>
<protein>
    <submittedName>
        <fullName evidence="1">3700_t:CDS:1</fullName>
    </submittedName>
</protein>
<keyword evidence="2" id="KW-1185">Reference proteome</keyword>
<evidence type="ECO:0000313" key="2">
    <source>
        <dbReference type="Proteomes" id="UP000789860"/>
    </source>
</evidence>